<feature type="transmembrane region" description="Helical" evidence="1">
    <location>
        <begin position="144"/>
        <end position="162"/>
    </location>
</feature>
<accession>A0A1Q8CXT5</accession>
<dbReference type="EMBL" id="MSIE01000002">
    <property type="protein sequence ID" value="OLF19167.1"/>
    <property type="molecule type" value="Genomic_DNA"/>
</dbReference>
<keyword evidence="1" id="KW-0812">Transmembrane</keyword>
<feature type="transmembrane region" description="Helical" evidence="1">
    <location>
        <begin position="38"/>
        <end position="60"/>
    </location>
</feature>
<comment type="caution">
    <text evidence="2">The sequence shown here is derived from an EMBL/GenBank/DDBJ whole genome shotgun (WGS) entry which is preliminary data.</text>
</comment>
<sequence length="230" mass="24604">MIKRRRNPEATGRAGPERQDVQALTAIYQAARSETLTLLNINIALVGAELAYLTASVAFLGDVGKLPPTAVALVPAPLWLGLLYNVIIIALSGRHGNSLVILERHMHRYAGIPPDEHALIGSRAGEYVVNPGPSGSWWYRPTIWLIYLIAPALILGYTWYVLATLVRIHLESPSVFAGGLIGYGIAAGVLAAAVTKAMRDTPKTDAAPNCSHSVLSICAHRSPHCAVCVS</sequence>
<evidence type="ECO:0000256" key="1">
    <source>
        <dbReference type="SAM" id="Phobius"/>
    </source>
</evidence>
<proteinExistence type="predicted"/>
<feature type="transmembrane region" description="Helical" evidence="1">
    <location>
        <begin position="72"/>
        <end position="91"/>
    </location>
</feature>
<evidence type="ECO:0000313" key="2">
    <source>
        <dbReference type="EMBL" id="OLF19167.1"/>
    </source>
</evidence>
<evidence type="ECO:0000313" key="3">
    <source>
        <dbReference type="Proteomes" id="UP000185596"/>
    </source>
</evidence>
<dbReference type="AlphaFoldDB" id="A0A1Q8CXT5"/>
<reference evidence="2 3" key="1">
    <citation type="submission" date="2016-12" db="EMBL/GenBank/DDBJ databases">
        <title>The draft genome sequence of Actinophytocola sp. 11-183.</title>
        <authorList>
            <person name="Wang W."/>
            <person name="Yuan L."/>
        </authorList>
    </citation>
    <scope>NUCLEOTIDE SEQUENCE [LARGE SCALE GENOMIC DNA]</scope>
    <source>
        <strain evidence="2 3">11-183</strain>
    </source>
</reference>
<gene>
    <name evidence="2" type="ORF">BU204_02020</name>
</gene>
<protein>
    <submittedName>
        <fullName evidence="2">Uncharacterized protein</fullName>
    </submittedName>
</protein>
<dbReference type="Proteomes" id="UP000185596">
    <property type="component" value="Unassembled WGS sequence"/>
</dbReference>
<keyword evidence="1" id="KW-1133">Transmembrane helix</keyword>
<feature type="transmembrane region" description="Helical" evidence="1">
    <location>
        <begin position="174"/>
        <end position="194"/>
    </location>
</feature>
<keyword evidence="3" id="KW-1185">Reference proteome</keyword>
<name>A0A1Q8CXT5_9PSEU</name>
<keyword evidence="1" id="KW-0472">Membrane</keyword>
<organism evidence="2 3">
    <name type="scientific">Actinophytocola xanthii</name>
    <dbReference type="NCBI Taxonomy" id="1912961"/>
    <lineage>
        <taxon>Bacteria</taxon>
        <taxon>Bacillati</taxon>
        <taxon>Actinomycetota</taxon>
        <taxon>Actinomycetes</taxon>
        <taxon>Pseudonocardiales</taxon>
        <taxon>Pseudonocardiaceae</taxon>
    </lineage>
</organism>